<gene>
    <name evidence="3" type="ORF">G7Y89_g14503</name>
</gene>
<evidence type="ECO:0000313" key="3">
    <source>
        <dbReference type="EMBL" id="KAF4621702.1"/>
    </source>
</evidence>
<dbReference type="AlphaFoldDB" id="A0A8H4VTL4"/>
<reference evidence="3 4" key="1">
    <citation type="submission" date="2020-03" db="EMBL/GenBank/DDBJ databases">
        <title>Draft Genome Sequence of Cudoniella acicularis.</title>
        <authorList>
            <person name="Buettner E."/>
            <person name="Kellner H."/>
        </authorList>
    </citation>
    <scope>NUCLEOTIDE SEQUENCE [LARGE SCALE GENOMIC DNA]</scope>
    <source>
        <strain evidence="3 4">DSM 108380</strain>
    </source>
</reference>
<dbReference type="PANTHER" id="PTHR42040:SF1">
    <property type="entry name" value="INNER KINETOCHORE SUBUNIT FTA4"/>
    <property type="match status" value="1"/>
</dbReference>
<dbReference type="Pfam" id="PF13093">
    <property type="entry name" value="FTA4"/>
    <property type="match status" value="2"/>
</dbReference>
<sequence>MTTQYPSPTIIDLKTSFLRTQILALSAPIKPSPTFLNTTISSEENTLRQKNIDDALLKLNGTEKIIEQLPEEWSEEAEEKAPEKAAKFRELQQKLVELNERRREAREKVERYKAFKGLLAPFEEASMNVQENLVVKDGEVERELERMKLLMLRVQRGIGGLERKDGGSDEGEEMEVDVDEESDRKLLDILGMP</sequence>
<name>A0A8H4VTL4_9HELO</name>
<dbReference type="OrthoDB" id="21214at2759"/>
<feature type="coiled-coil region" evidence="1">
    <location>
        <begin position="74"/>
        <end position="115"/>
    </location>
</feature>
<accession>A0A8H4VTL4</accession>
<keyword evidence="1" id="KW-0175">Coiled coil</keyword>
<proteinExistence type="predicted"/>
<evidence type="ECO:0008006" key="5">
    <source>
        <dbReference type="Google" id="ProtNLM"/>
    </source>
</evidence>
<dbReference type="GO" id="GO:0031511">
    <property type="term" value="C:Mis6-Sim4 complex"/>
    <property type="evidence" value="ECO:0007669"/>
    <property type="project" value="InterPro"/>
</dbReference>
<feature type="compositionally biased region" description="Acidic residues" evidence="2">
    <location>
        <begin position="168"/>
        <end position="181"/>
    </location>
</feature>
<evidence type="ECO:0000256" key="2">
    <source>
        <dbReference type="SAM" id="MobiDB-lite"/>
    </source>
</evidence>
<protein>
    <recommendedName>
        <fullName evidence="5">Kinetochore protein</fullName>
    </recommendedName>
</protein>
<dbReference type="Proteomes" id="UP000566819">
    <property type="component" value="Unassembled WGS sequence"/>
</dbReference>
<evidence type="ECO:0000256" key="1">
    <source>
        <dbReference type="SAM" id="Coils"/>
    </source>
</evidence>
<keyword evidence="4" id="KW-1185">Reference proteome</keyword>
<feature type="region of interest" description="Disordered" evidence="2">
    <location>
        <begin position="160"/>
        <end position="182"/>
    </location>
</feature>
<dbReference type="InterPro" id="IPR025207">
    <property type="entry name" value="Sim4_Fta4"/>
</dbReference>
<comment type="caution">
    <text evidence="3">The sequence shown here is derived from an EMBL/GenBank/DDBJ whole genome shotgun (WGS) entry which is preliminary data.</text>
</comment>
<dbReference type="PANTHER" id="PTHR42040">
    <property type="entry name" value="INNER KINETOCHORE SUBUNIT FTA4"/>
    <property type="match status" value="1"/>
</dbReference>
<dbReference type="EMBL" id="JAAMPI010001934">
    <property type="protein sequence ID" value="KAF4621702.1"/>
    <property type="molecule type" value="Genomic_DNA"/>
</dbReference>
<evidence type="ECO:0000313" key="4">
    <source>
        <dbReference type="Proteomes" id="UP000566819"/>
    </source>
</evidence>
<organism evidence="3 4">
    <name type="scientific">Cudoniella acicularis</name>
    <dbReference type="NCBI Taxonomy" id="354080"/>
    <lineage>
        <taxon>Eukaryota</taxon>
        <taxon>Fungi</taxon>
        <taxon>Dikarya</taxon>
        <taxon>Ascomycota</taxon>
        <taxon>Pezizomycotina</taxon>
        <taxon>Leotiomycetes</taxon>
        <taxon>Helotiales</taxon>
        <taxon>Tricladiaceae</taxon>
        <taxon>Cudoniella</taxon>
    </lineage>
</organism>